<evidence type="ECO:0000313" key="1">
    <source>
        <dbReference type="EMBL" id="CCI35281.1"/>
    </source>
</evidence>
<name>I4ILV7_MICAE</name>
<sequence>MVDCINFKIKIEFCEKLMFTGAKPLKLDLTKDLRLLYSTGNKLLHERATPHAPIISFILPEYQTRTRNLLLGRDYCGGDIR</sequence>
<proteinExistence type="predicted"/>
<protein>
    <submittedName>
        <fullName evidence="1">Uncharacterized protein</fullName>
    </submittedName>
</protein>
<dbReference type="EMBL" id="CAIQ01000052">
    <property type="protein sequence ID" value="CCI35281.1"/>
    <property type="molecule type" value="Genomic_DNA"/>
</dbReference>
<dbReference type="AlphaFoldDB" id="I4ILV7"/>
<dbReference type="HOGENOM" id="CLU_2569964_0_0_3"/>
<dbReference type="Proteomes" id="UP000004047">
    <property type="component" value="Unassembled WGS sequence"/>
</dbReference>
<comment type="caution">
    <text evidence="1">The sequence shown here is derived from an EMBL/GenBank/DDBJ whole genome shotgun (WGS) entry which is preliminary data.</text>
</comment>
<organism evidence="1 2">
    <name type="scientific">Microcystis aeruginosa PCC 9701</name>
    <dbReference type="NCBI Taxonomy" id="721123"/>
    <lineage>
        <taxon>Bacteria</taxon>
        <taxon>Bacillati</taxon>
        <taxon>Cyanobacteriota</taxon>
        <taxon>Cyanophyceae</taxon>
        <taxon>Oscillatoriophycideae</taxon>
        <taxon>Chroococcales</taxon>
        <taxon>Microcystaceae</taxon>
        <taxon>Microcystis</taxon>
    </lineage>
</organism>
<evidence type="ECO:0000313" key="2">
    <source>
        <dbReference type="Proteomes" id="UP000004047"/>
    </source>
</evidence>
<gene>
    <name evidence="1" type="ORF">MICAK_1450015</name>
</gene>
<accession>I4ILV7</accession>
<reference evidence="1 2" key="1">
    <citation type="submission" date="2012-04" db="EMBL/GenBank/DDBJ databases">
        <authorList>
            <person name="Genoscope - CEA"/>
        </authorList>
    </citation>
    <scope>NUCLEOTIDE SEQUENCE [LARGE SCALE GENOMIC DNA]</scope>
    <source>
        <strain evidence="1 2">9701</strain>
    </source>
</reference>